<feature type="coiled-coil region" evidence="1">
    <location>
        <begin position="101"/>
        <end position="149"/>
    </location>
</feature>
<proteinExistence type="predicted"/>
<evidence type="ECO:0000313" key="2">
    <source>
        <dbReference type="EMBL" id="CAF3398269.1"/>
    </source>
</evidence>
<evidence type="ECO:0000313" key="3">
    <source>
        <dbReference type="EMBL" id="CAF4867820.1"/>
    </source>
</evidence>
<name>A0A817ZRX9_9BILA</name>
<evidence type="ECO:0000256" key="1">
    <source>
        <dbReference type="SAM" id="Coils"/>
    </source>
</evidence>
<dbReference type="EMBL" id="CAJNYT010001168">
    <property type="protein sequence ID" value="CAF3398269.1"/>
    <property type="molecule type" value="Genomic_DNA"/>
</dbReference>
<organism evidence="2 4">
    <name type="scientific">Rotaria socialis</name>
    <dbReference type="NCBI Taxonomy" id="392032"/>
    <lineage>
        <taxon>Eukaryota</taxon>
        <taxon>Metazoa</taxon>
        <taxon>Spiralia</taxon>
        <taxon>Gnathifera</taxon>
        <taxon>Rotifera</taxon>
        <taxon>Eurotatoria</taxon>
        <taxon>Bdelloidea</taxon>
        <taxon>Philodinida</taxon>
        <taxon>Philodinidae</taxon>
        <taxon>Rotaria</taxon>
    </lineage>
</organism>
<protein>
    <submittedName>
        <fullName evidence="2">Uncharacterized protein</fullName>
    </submittedName>
</protein>
<keyword evidence="1" id="KW-0175">Coiled coil</keyword>
<gene>
    <name evidence="2" type="ORF">GRG538_LOCUS9769</name>
    <name evidence="3" type="ORF">QYT958_LOCUS28421</name>
</gene>
<accession>A0A817ZRX9</accession>
<comment type="caution">
    <text evidence="2">The sequence shown here is derived from an EMBL/GenBank/DDBJ whole genome shotgun (WGS) entry which is preliminary data.</text>
</comment>
<sequence length="461" mass="52947">MSQPCSVNKCIRRSRGLCDCCQKVLCLQHLSEHNALLVAELNPFTDEINTLRDRLKTFSIQNTTSNGRQKLQQWREDCHKKIDCFFEKKCQELDQIINGKVEKHRKKLNDLHSKITDLINTQETTREDIDSLNSAIRHLKSQMNKVEQQCFTIDTRPLVIDDSFVVIQKKSENEVDLSTLPVVYTTIKRPEKSFGSLASNARHLLLHRHPHLCLFDREIKNTKQTLWTHGTIQDMCWSRTLDRFVILGVNSIFLFNENTVSVDEVQTINERRWLSCTCSDTVLFVSTNELGSSIMEFALAPVIKYIREWKPPLTCTKDEDIDDIVYHGGNLALLTMNNIEKSLRIELRYARNLNCIWSIPLDIKCVHSMGFHCCILTCDECLIVDYETGRLLQITKDGKMKKTIQYGPSPCRATLFGKNTLAVVTYDHSPVSDEADESAPMATPTFAQMTPLLFQQQINTV</sequence>
<dbReference type="EMBL" id="CAJOBR010007713">
    <property type="protein sequence ID" value="CAF4867820.1"/>
    <property type="molecule type" value="Genomic_DNA"/>
</dbReference>
<dbReference type="SUPFAM" id="SSF69322">
    <property type="entry name" value="Tricorn protease domain 2"/>
    <property type="match status" value="1"/>
</dbReference>
<dbReference type="Proteomes" id="UP000663872">
    <property type="component" value="Unassembled WGS sequence"/>
</dbReference>
<dbReference type="Proteomes" id="UP000663848">
    <property type="component" value="Unassembled WGS sequence"/>
</dbReference>
<evidence type="ECO:0000313" key="4">
    <source>
        <dbReference type="Proteomes" id="UP000663872"/>
    </source>
</evidence>
<reference evidence="2" key="1">
    <citation type="submission" date="2021-02" db="EMBL/GenBank/DDBJ databases">
        <authorList>
            <person name="Nowell W R."/>
        </authorList>
    </citation>
    <scope>NUCLEOTIDE SEQUENCE</scope>
</reference>
<dbReference type="AlphaFoldDB" id="A0A817ZRX9"/>